<accession>A0AC34GGH4</accession>
<name>A0AC34GGH4_9BILA</name>
<organism evidence="1 2">
    <name type="scientific">Panagrolaimus sp. ES5</name>
    <dbReference type="NCBI Taxonomy" id="591445"/>
    <lineage>
        <taxon>Eukaryota</taxon>
        <taxon>Metazoa</taxon>
        <taxon>Ecdysozoa</taxon>
        <taxon>Nematoda</taxon>
        <taxon>Chromadorea</taxon>
        <taxon>Rhabditida</taxon>
        <taxon>Tylenchina</taxon>
        <taxon>Panagrolaimomorpha</taxon>
        <taxon>Panagrolaimoidea</taxon>
        <taxon>Panagrolaimidae</taxon>
        <taxon>Panagrolaimus</taxon>
    </lineage>
</organism>
<reference evidence="2" key="1">
    <citation type="submission" date="2022-11" db="UniProtKB">
        <authorList>
            <consortium name="WormBaseParasite"/>
        </authorList>
    </citation>
    <scope>IDENTIFICATION</scope>
</reference>
<protein>
    <submittedName>
        <fullName evidence="2">Uncharacterized protein</fullName>
    </submittedName>
</protein>
<evidence type="ECO:0000313" key="1">
    <source>
        <dbReference type="Proteomes" id="UP000887579"/>
    </source>
</evidence>
<proteinExistence type="predicted"/>
<evidence type="ECO:0000313" key="2">
    <source>
        <dbReference type="WBParaSite" id="ES5_v2.g28682.t1"/>
    </source>
</evidence>
<sequence>MASEVGHIIPVEDDQLKQYSISLLLLIGFTKSVPEPKRRHTLAILRRKLPKIRANSTVEERDAFGYPANAIELAFQRNSWCFDNLKSIKTDSTVNLSEVTQE</sequence>
<dbReference type="WBParaSite" id="ES5_v2.g28682.t1">
    <property type="protein sequence ID" value="ES5_v2.g28682.t1"/>
    <property type="gene ID" value="ES5_v2.g28682"/>
</dbReference>
<dbReference type="Proteomes" id="UP000887579">
    <property type="component" value="Unplaced"/>
</dbReference>